<name>A0ABN8L519_CHISP</name>
<evidence type="ECO:0000256" key="1">
    <source>
        <dbReference type="ARBA" id="ARBA00004123"/>
    </source>
</evidence>
<proteinExistence type="predicted"/>
<dbReference type="SUPFAM" id="SSF53098">
    <property type="entry name" value="Ribonuclease H-like"/>
    <property type="match status" value="1"/>
</dbReference>
<dbReference type="EMBL" id="OU963904">
    <property type="protein sequence ID" value="CAH2980813.1"/>
    <property type="molecule type" value="Genomic_DNA"/>
</dbReference>
<sequence>MMERFSKLKDSLVLYLSVNPIAMISPEDWMNIQKFVQLMQPFEEITRNLSSSQVSISSVIPLIQVLMTTLQQEETKPDTSEQFKKFTTKLRDELNASARFGNLVEDDKYTIATYLDPRYKSHFFNSIITEQLESKLLNVTINTITIRNRQSNSIQDDDRVPSPKRSRTQFAIEGIEVQPSTSKSSSSLQILESMLSVNEDQEENSSATDDGDNLFLEIQSHLREYKKEKRLPLHEDPLMWWKVNAHKYPHLLPIVRQYLSAPPSSVASEQLFSGAGLIYEEHRNRLKGLKAAKLLFIKYNLPLFNFEY</sequence>
<dbReference type="Pfam" id="PF05699">
    <property type="entry name" value="Dimer_Tnp_hAT"/>
    <property type="match status" value="1"/>
</dbReference>
<dbReference type="InterPro" id="IPR008906">
    <property type="entry name" value="HATC_C_dom"/>
</dbReference>
<dbReference type="PANTHER" id="PTHR46481">
    <property type="entry name" value="ZINC FINGER BED DOMAIN-CONTAINING PROTEIN 4"/>
    <property type="match status" value="1"/>
</dbReference>
<evidence type="ECO:0000313" key="8">
    <source>
        <dbReference type="Proteomes" id="UP001153292"/>
    </source>
</evidence>
<accession>A0ABN8L519</accession>
<keyword evidence="8" id="KW-1185">Reference proteome</keyword>
<comment type="subcellular location">
    <subcellularLocation>
        <location evidence="1">Nucleus</location>
    </subcellularLocation>
</comment>
<evidence type="ECO:0000256" key="3">
    <source>
        <dbReference type="ARBA" id="ARBA00022771"/>
    </source>
</evidence>
<keyword evidence="5" id="KW-0539">Nucleus</keyword>
<evidence type="ECO:0000256" key="4">
    <source>
        <dbReference type="ARBA" id="ARBA00022833"/>
    </source>
</evidence>
<dbReference type="PANTHER" id="PTHR46481:SF10">
    <property type="entry name" value="ZINC FINGER BED DOMAIN-CONTAINING PROTEIN 39"/>
    <property type="match status" value="1"/>
</dbReference>
<evidence type="ECO:0000256" key="5">
    <source>
        <dbReference type="ARBA" id="ARBA00023242"/>
    </source>
</evidence>
<feature type="domain" description="HAT C-terminal dimerisation" evidence="6">
    <location>
        <begin position="222"/>
        <end position="301"/>
    </location>
</feature>
<keyword evidence="4" id="KW-0862">Zinc</keyword>
<dbReference type="Proteomes" id="UP001153292">
    <property type="component" value="Chromosome 11"/>
</dbReference>
<keyword evidence="2" id="KW-0479">Metal-binding</keyword>
<organism evidence="7 8">
    <name type="scientific">Chilo suppressalis</name>
    <name type="common">Asiatic rice borer moth</name>
    <dbReference type="NCBI Taxonomy" id="168631"/>
    <lineage>
        <taxon>Eukaryota</taxon>
        <taxon>Metazoa</taxon>
        <taxon>Ecdysozoa</taxon>
        <taxon>Arthropoda</taxon>
        <taxon>Hexapoda</taxon>
        <taxon>Insecta</taxon>
        <taxon>Pterygota</taxon>
        <taxon>Neoptera</taxon>
        <taxon>Endopterygota</taxon>
        <taxon>Lepidoptera</taxon>
        <taxon>Glossata</taxon>
        <taxon>Ditrysia</taxon>
        <taxon>Pyraloidea</taxon>
        <taxon>Crambidae</taxon>
        <taxon>Crambinae</taxon>
        <taxon>Chilo</taxon>
    </lineage>
</organism>
<dbReference type="InterPro" id="IPR012337">
    <property type="entry name" value="RNaseH-like_sf"/>
</dbReference>
<keyword evidence="3" id="KW-0863">Zinc-finger</keyword>
<gene>
    <name evidence="7" type="ORF">CHILSU_LOCUS1426</name>
</gene>
<evidence type="ECO:0000313" key="7">
    <source>
        <dbReference type="EMBL" id="CAH2980813.1"/>
    </source>
</evidence>
<evidence type="ECO:0000259" key="6">
    <source>
        <dbReference type="Pfam" id="PF05699"/>
    </source>
</evidence>
<protein>
    <recommendedName>
        <fullName evidence="6">HAT C-terminal dimerisation domain-containing protein</fullName>
    </recommendedName>
</protein>
<reference evidence="7" key="1">
    <citation type="submission" date="2021-12" db="EMBL/GenBank/DDBJ databases">
        <authorList>
            <person name="King R."/>
        </authorList>
    </citation>
    <scope>NUCLEOTIDE SEQUENCE</scope>
</reference>
<evidence type="ECO:0000256" key="2">
    <source>
        <dbReference type="ARBA" id="ARBA00022723"/>
    </source>
</evidence>
<dbReference type="InterPro" id="IPR052035">
    <property type="entry name" value="ZnF_BED_domain_contain"/>
</dbReference>